<dbReference type="PANTHER" id="PTHR37461">
    <property type="entry name" value="ANTI-SIGMA-K FACTOR RSKA"/>
    <property type="match status" value="1"/>
</dbReference>
<proteinExistence type="predicted"/>
<comment type="caution">
    <text evidence="3">The sequence shown here is derived from an EMBL/GenBank/DDBJ whole genome shotgun (WGS) entry which is preliminary data.</text>
</comment>
<dbReference type="AlphaFoldDB" id="A0A4R6IIC2"/>
<gene>
    <name evidence="3" type="ORF">CLV32_2817</name>
</gene>
<keyword evidence="1" id="KW-1133">Transmembrane helix</keyword>
<dbReference type="RefSeq" id="WP_133556424.1">
    <property type="nucleotide sequence ID" value="NZ_SNWM01000003.1"/>
</dbReference>
<protein>
    <submittedName>
        <fullName evidence="3">Anti-sigma-K factor rskA</fullName>
    </submittedName>
</protein>
<dbReference type="Proteomes" id="UP000295499">
    <property type="component" value="Unassembled WGS sequence"/>
</dbReference>
<organism evidence="3 4">
    <name type="scientific">Pedobacter duraquae</name>
    <dbReference type="NCBI Taxonomy" id="425511"/>
    <lineage>
        <taxon>Bacteria</taxon>
        <taxon>Pseudomonadati</taxon>
        <taxon>Bacteroidota</taxon>
        <taxon>Sphingobacteriia</taxon>
        <taxon>Sphingobacteriales</taxon>
        <taxon>Sphingobacteriaceae</taxon>
        <taxon>Pedobacter</taxon>
    </lineage>
</organism>
<evidence type="ECO:0000313" key="4">
    <source>
        <dbReference type="Proteomes" id="UP000295499"/>
    </source>
</evidence>
<evidence type="ECO:0000259" key="2">
    <source>
        <dbReference type="Pfam" id="PF10099"/>
    </source>
</evidence>
<evidence type="ECO:0000256" key="1">
    <source>
        <dbReference type="SAM" id="Phobius"/>
    </source>
</evidence>
<reference evidence="3 4" key="1">
    <citation type="submission" date="2019-03" db="EMBL/GenBank/DDBJ databases">
        <title>Genomic Encyclopedia of Archaeal and Bacterial Type Strains, Phase II (KMG-II): from individual species to whole genera.</title>
        <authorList>
            <person name="Goeker M."/>
        </authorList>
    </citation>
    <scope>NUCLEOTIDE SEQUENCE [LARGE SCALE GENOMIC DNA]</scope>
    <source>
        <strain evidence="3 4">DSM 19034</strain>
    </source>
</reference>
<keyword evidence="4" id="KW-1185">Reference proteome</keyword>
<keyword evidence="1" id="KW-0812">Transmembrane</keyword>
<accession>A0A4R6IIC2</accession>
<dbReference type="Pfam" id="PF10099">
    <property type="entry name" value="RskA_C"/>
    <property type="match status" value="1"/>
</dbReference>
<dbReference type="GO" id="GO:0016989">
    <property type="term" value="F:sigma factor antagonist activity"/>
    <property type="evidence" value="ECO:0007669"/>
    <property type="project" value="TreeGrafter"/>
</dbReference>
<dbReference type="GO" id="GO:0006417">
    <property type="term" value="P:regulation of translation"/>
    <property type="evidence" value="ECO:0007669"/>
    <property type="project" value="TreeGrafter"/>
</dbReference>
<feature type="domain" description="Anti-sigma K factor RskA C-terminal" evidence="2">
    <location>
        <begin position="108"/>
        <end position="268"/>
    </location>
</feature>
<dbReference type="GO" id="GO:0005886">
    <property type="term" value="C:plasma membrane"/>
    <property type="evidence" value="ECO:0007669"/>
    <property type="project" value="InterPro"/>
</dbReference>
<keyword evidence="1" id="KW-0472">Membrane</keyword>
<name>A0A4R6IIC2_9SPHI</name>
<dbReference type="OrthoDB" id="1420916at2"/>
<dbReference type="InterPro" id="IPR018764">
    <property type="entry name" value="RskA_C"/>
</dbReference>
<sequence length="280" mass="30901">MEETAAYIESGTLELYVLGLLSPAEEEEVERMSAKYPDVRQEITAIELAMEHYAKANAIEPAIGLEDKIFSAIGTPSTFIEPTPQATIIPLNQTNHSRKVRTLQYALVACIALLLVSTAALYSAHSRLDDAQNQIAQLSTQRDKFAANASFIEQKNIELHQIADMVANPSWSIVKLAGTGATPNSKMMVYWNRDERSVLLDNSKMNLPANDTEHQYQLWALVNGKPVDLGVFDMKTDREHILLKMKEIPMAQAFAVTLEKRGGSPVPTMSAMAVIGNVTI</sequence>
<feature type="transmembrane region" description="Helical" evidence="1">
    <location>
        <begin position="105"/>
        <end position="124"/>
    </location>
</feature>
<evidence type="ECO:0000313" key="3">
    <source>
        <dbReference type="EMBL" id="TDO21710.1"/>
    </source>
</evidence>
<dbReference type="EMBL" id="SNWM01000003">
    <property type="protein sequence ID" value="TDO21710.1"/>
    <property type="molecule type" value="Genomic_DNA"/>
</dbReference>
<dbReference type="PANTHER" id="PTHR37461:SF1">
    <property type="entry name" value="ANTI-SIGMA-K FACTOR RSKA"/>
    <property type="match status" value="1"/>
</dbReference>
<dbReference type="InterPro" id="IPR051474">
    <property type="entry name" value="Anti-sigma-K/W_factor"/>
</dbReference>